<dbReference type="SUPFAM" id="SSF51556">
    <property type="entry name" value="Metallo-dependent hydrolases"/>
    <property type="match status" value="1"/>
</dbReference>
<gene>
    <name evidence="4" type="ORF">UFOPK2656_02730</name>
    <name evidence="5" type="ORF">UFOPK3267_00146</name>
    <name evidence="6" type="ORF">UFOPK3651_02724</name>
    <name evidence="7" type="ORF">UFOPK3931_03052</name>
    <name evidence="3" type="ORF">UFOPK4189_02872</name>
</gene>
<feature type="domain" description="Amidohydrolase-related" evidence="2">
    <location>
        <begin position="145"/>
        <end position="393"/>
    </location>
</feature>
<evidence type="ECO:0000256" key="1">
    <source>
        <dbReference type="ARBA" id="ARBA00023239"/>
    </source>
</evidence>
<name>A0A6J6A7J1_9ZZZZ</name>
<reference evidence="3" key="1">
    <citation type="submission" date="2020-05" db="EMBL/GenBank/DDBJ databases">
        <authorList>
            <person name="Chiriac C."/>
            <person name="Salcher M."/>
            <person name="Ghai R."/>
            <person name="Kavagutti S V."/>
        </authorList>
    </citation>
    <scope>NUCLEOTIDE SEQUENCE</scope>
</reference>
<dbReference type="Gene3D" id="3.20.20.140">
    <property type="entry name" value="Metal-dependent hydrolases"/>
    <property type="match status" value="1"/>
</dbReference>
<evidence type="ECO:0000313" key="5">
    <source>
        <dbReference type="EMBL" id="CAB4846213.1"/>
    </source>
</evidence>
<sequence length="400" mass="45160">MTILDRPKIDALIDYQLYDADQHYYEAEDALTRHLDKEFKNAVRWADIQGRRTLIINNKLLTVVPNPTYDPVGVPGSLEKYFRAENTEGLAIRDIISMQAIQPEYRDRDARVRRLDQQGVELAWLLPSLGLGIEEMLCDDPKSAHAIFTAYNRWLDEDWGYDRDGRIQTGPLISLLDPAEAEKELARVLNLGAKFITMRPAPVATPGKHRSPGDLAHDRVWAMIAEAGIVCSIHAADSGYNKYLGDWGESTAYTGLKSTPLTEVLSIAIERPIFDMMAAMICHGVFDRHPTLKVATLELGAAWVGELHRRLRITYGKSPQLFGSDPSESFREHVWVAPFYEDLVTKVRDDHGADRILLGSDWPHPEGLSEPRAWVGDFMGLTDAERRLALRDNLKFLSGR</sequence>
<dbReference type="EMBL" id="CAFBIY010000004">
    <property type="protein sequence ID" value="CAB4846213.1"/>
    <property type="molecule type" value="Genomic_DNA"/>
</dbReference>
<accession>A0A6J6A7J1</accession>
<evidence type="ECO:0000313" key="3">
    <source>
        <dbReference type="EMBL" id="CAB4365116.1"/>
    </source>
</evidence>
<evidence type="ECO:0000313" key="6">
    <source>
        <dbReference type="EMBL" id="CAB4949134.1"/>
    </source>
</evidence>
<dbReference type="InterPro" id="IPR032466">
    <property type="entry name" value="Metal_Hydrolase"/>
</dbReference>
<dbReference type="EMBL" id="CAEZYF010000022">
    <property type="protein sequence ID" value="CAB4738606.1"/>
    <property type="molecule type" value="Genomic_DNA"/>
</dbReference>
<dbReference type="EMBL" id="CAFBOL010000131">
    <property type="protein sequence ID" value="CAB5015553.1"/>
    <property type="molecule type" value="Genomic_DNA"/>
</dbReference>
<dbReference type="Pfam" id="PF04909">
    <property type="entry name" value="Amidohydro_2"/>
    <property type="match status" value="1"/>
</dbReference>
<evidence type="ECO:0000313" key="7">
    <source>
        <dbReference type="EMBL" id="CAB5015553.1"/>
    </source>
</evidence>
<dbReference type="InterPro" id="IPR032465">
    <property type="entry name" value="ACMSD"/>
</dbReference>
<dbReference type="PANTHER" id="PTHR21240">
    <property type="entry name" value="2-AMINO-3-CARBOXYLMUCONATE-6-SEMIALDEHYDE DECARBOXYLASE"/>
    <property type="match status" value="1"/>
</dbReference>
<dbReference type="GO" id="GO:0005737">
    <property type="term" value="C:cytoplasm"/>
    <property type="evidence" value="ECO:0007669"/>
    <property type="project" value="TreeGrafter"/>
</dbReference>
<proteinExistence type="predicted"/>
<dbReference type="GO" id="GO:0016787">
    <property type="term" value="F:hydrolase activity"/>
    <property type="evidence" value="ECO:0007669"/>
    <property type="project" value="InterPro"/>
</dbReference>
<evidence type="ECO:0000259" key="2">
    <source>
        <dbReference type="Pfam" id="PF04909"/>
    </source>
</evidence>
<dbReference type="AlphaFoldDB" id="A0A6J6A7J1"/>
<protein>
    <submittedName>
        <fullName evidence="3">Unannotated protein</fullName>
    </submittedName>
</protein>
<dbReference type="GO" id="GO:0019748">
    <property type="term" value="P:secondary metabolic process"/>
    <property type="evidence" value="ECO:0007669"/>
    <property type="project" value="TreeGrafter"/>
</dbReference>
<evidence type="ECO:0000313" key="4">
    <source>
        <dbReference type="EMBL" id="CAB4738606.1"/>
    </source>
</evidence>
<dbReference type="PANTHER" id="PTHR21240:SF28">
    <property type="entry name" value="ISO-OROTATE DECARBOXYLASE (EUROFUNG)"/>
    <property type="match status" value="1"/>
</dbReference>
<dbReference type="EMBL" id="CAESGF010000024">
    <property type="protein sequence ID" value="CAB4365116.1"/>
    <property type="molecule type" value="Genomic_DNA"/>
</dbReference>
<dbReference type="EMBL" id="CAFBMT010000020">
    <property type="protein sequence ID" value="CAB4949134.1"/>
    <property type="molecule type" value="Genomic_DNA"/>
</dbReference>
<dbReference type="GO" id="GO:0016831">
    <property type="term" value="F:carboxy-lyase activity"/>
    <property type="evidence" value="ECO:0007669"/>
    <property type="project" value="InterPro"/>
</dbReference>
<dbReference type="InterPro" id="IPR006680">
    <property type="entry name" value="Amidohydro-rel"/>
</dbReference>
<organism evidence="3">
    <name type="scientific">freshwater metagenome</name>
    <dbReference type="NCBI Taxonomy" id="449393"/>
    <lineage>
        <taxon>unclassified sequences</taxon>
        <taxon>metagenomes</taxon>
        <taxon>ecological metagenomes</taxon>
    </lineage>
</organism>
<keyword evidence="1" id="KW-0456">Lyase</keyword>